<comment type="similarity">
    <text evidence="2">Belongs to the polysaccharide synthase family.</text>
</comment>
<organism evidence="8 9">
    <name type="scientific">Tropicimonas isoalkanivorans</name>
    <dbReference type="NCBI Taxonomy" id="441112"/>
    <lineage>
        <taxon>Bacteria</taxon>
        <taxon>Pseudomonadati</taxon>
        <taxon>Pseudomonadota</taxon>
        <taxon>Alphaproteobacteria</taxon>
        <taxon>Rhodobacterales</taxon>
        <taxon>Roseobacteraceae</taxon>
        <taxon>Tropicimonas</taxon>
    </lineage>
</organism>
<dbReference type="RefSeq" id="WP_093361369.1">
    <property type="nucleotide sequence ID" value="NZ_FOLG01000008.1"/>
</dbReference>
<evidence type="ECO:0000256" key="1">
    <source>
        <dbReference type="ARBA" id="ARBA00004651"/>
    </source>
</evidence>
<dbReference type="STRING" id="441112.SAMN04488094_108182"/>
<evidence type="ECO:0000256" key="2">
    <source>
        <dbReference type="ARBA" id="ARBA00007430"/>
    </source>
</evidence>
<dbReference type="EMBL" id="FOLG01000008">
    <property type="protein sequence ID" value="SFC73826.1"/>
    <property type="molecule type" value="Genomic_DNA"/>
</dbReference>
<feature type="transmembrane region" description="Helical" evidence="7">
    <location>
        <begin position="405"/>
        <end position="428"/>
    </location>
</feature>
<feature type="transmembrane region" description="Helical" evidence="7">
    <location>
        <begin position="108"/>
        <end position="130"/>
    </location>
</feature>
<keyword evidence="5 7" id="KW-1133">Transmembrane helix</keyword>
<dbReference type="Pfam" id="PF13440">
    <property type="entry name" value="Polysacc_synt_3"/>
    <property type="match status" value="1"/>
</dbReference>
<feature type="transmembrane region" description="Helical" evidence="7">
    <location>
        <begin position="374"/>
        <end position="393"/>
    </location>
</feature>
<dbReference type="PANTHER" id="PTHR30250:SF10">
    <property type="entry name" value="LIPOPOLYSACCHARIDE BIOSYNTHESIS PROTEIN WZXC"/>
    <property type="match status" value="1"/>
</dbReference>
<feature type="transmembrane region" description="Helical" evidence="7">
    <location>
        <begin position="167"/>
        <end position="186"/>
    </location>
</feature>
<sequence length="482" mass="51486">MVRRSFAFAFADKTTALVLQLATMAVVSRLMTPAEVGLFMISSSLVIMIEAFRDFGVASFLIQEPKLEPELVRSAVTIIGLLSLGLGLLTFLSAGLFAAIYGDPELGGLIRLASLAFLAAPISNPLLALLRRDMNFGAVARINIAAMAANAVITMSLAFTGHGPVSFAWGALSAAFINAAGAALYRPEWWIFKPSLKHWRRVVPFGAWTSAVTLLHMLYEAMPRLLLGRILGFNAVGLFTRAVSLNQLPDRLLLNAVQPVVLPAFAAKARNHESLSPPYLLGLSMISGLQWPALLALALLADPIVRLLMGQQWMEVVPLVRILAIAMLPLVPSYLAFPLLVTLGRIKLMAIVTLVTFPIATLIVLVCAQFSLTAVAWGMLVANTVQVGAMLVAVRRHAAFNWSDFGMIAVRSGAVALCTAAFPAALVAMHGPALSVPLLAAAVIGAAACWVIGLMVVSHPLSAEITRLVETLRRFRLGSNVA</sequence>
<keyword evidence="6 7" id="KW-0472">Membrane</keyword>
<reference evidence="8 9" key="1">
    <citation type="submission" date="2016-10" db="EMBL/GenBank/DDBJ databases">
        <authorList>
            <person name="de Groot N.N."/>
        </authorList>
    </citation>
    <scope>NUCLEOTIDE SEQUENCE [LARGE SCALE GENOMIC DNA]</scope>
    <source>
        <strain evidence="8 9">DSM 19548</strain>
    </source>
</reference>
<accession>A0A1I1LLK3</accession>
<comment type="subcellular location">
    <subcellularLocation>
        <location evidence="1">Cell membrane</location>
        <topology evidence="1">Multi-pass membrane protein</topology>
    </subcellularLocation>
</comment>
<evidence type="ECO:0000256" key="7">
    <source>
        <dbReference type="SAM" id="Phobius"/>
    </source>
</evidence>
<evidence type="ECO:0000256" key="4">
    <source>
        <dbReference type="ARBA" id="ARBA00022692"/>
    </source>
</evidence>
<dbReference type="GO" id="GO:0005886">
    <property type="term" value="C:plasma membrane"/>
    <property type="evidence" value="ECO:0007669"/>
    <property type="project" value="UniProtKB-SubCell"/>
</dbReference>
<evidence type="ECO:0000313" key="8">
    <source>
        <dbReference type="EMBL" id="SFC73826.1"/>
    </source>
</evidence>
<feature type="transmembrane region" description="Helical" evidence="7">
    <location>
        <begin position="142"/>
        <end position="161"/>
    </location>
</feature>
<feature type="transmembrane region" description="Helical" evidence="7">
    <location>
        <begin position="279"/>
        <end position="300"/>
    </location>
</feature>
<feature type="transmembrane region" description="Helical" evidence="7">
    <location>
        <begin position="320"/>
        <end position="341"/>
    </location>
</feature>
<dbReference type="AlphaFoldDB" id="A0A1I1LLK3"/>
<gene>
    <name evidence="8" type="ORF">SAMN04488094_108182</name>
</gene>
<evidence type="ECO:0000256" key="3">
    <source>
        <dbReference type="ARBA" id="ARBA00022475"/>
    </source>
</evidence>
<proteinExistence type="inferred from homology"/>
<dbReference type="InterPro" id="IPR050833">
    <property type="entry name" value="Poly_Biosynth_Transport"/>
</dbReference>
<keyword evidence="4 7" id="KW-0812">Transmembrane</keyword>
<keyword evidence="9" id="KW-1185">Reference proteome</keyword>
<dbReference type="Proteomes" id="UP000198728">
    <property type="component" value="Unassembled WGS sequence"/>
</dbReference>
<evidence type="ECO:0000313" key="9">
    <source>
        <dbReference type="Proteomes" id="UP000198728"/>
    </source>
</evidence>
<dbReference type="OrthoDB" id="7356923at2"/>
<evidence type="ECO:0000256" key="5">
    <source>
        <dbReference type="ARBA" id="ARBA00022989"/>
    </source>
</evidence>
<keyword evidence="3" id="KW-1003">Cell membrane</keyword>
<feature type="transmembrane region" description="Helical" evidence="7">
    <location>
        <begin position="434"/>
        <end position="457"/>
    </location>
</feature>
<name>A0A1I1LLK3_9RHOB</name>
<evidence type="ECO:0000256" key="6">
    <source>
        <dbReference type="ARBA" id="ARBA00023136"/>
    </source>
</evidence>
<dbReference type="PANTHER" id="PTHR30250">
    <property type="entry name" value="PST FAMILY PREDICTED COLANIC ACID TRANSPORTER"/>
    <property type="match status" value="1"/>
</dbReference>
<protein>
    <submittedName>
        <fullName evidence="8">Membrane protein involved in the export of O-antigen and teichoic acid</fullName>
    </submittedName>
</protein>
<feature type="transmembrane region" description="Helical" evidence="7">
    <location>
        <begin position="74"/>
        <end position="102"/>
    </location>
</feature>
<feature type="transmembrane region" description="Helical" evidence="7">
    <location>
        <begin position="348"/>
        <end position="368"/>
    </location>
</feature>